<feature type="domain" description="Phorbol-ester/DAG-type" evidence="6">
    <location>
        <begin position="764"/>
        <end position="815"/>
    </location>
</feature>
<feature type="region of interest" description="Disordered" evidence="3">
    <location>
        <begin position="95"/>
        <end position="161"/>
    </location>
</feature>
<dbReference type="PROSITE" id="PS50081">
    <property type="entry name" value="ZF_DAG_PE_2"/>
    <property type="match status" value="1"/>
</dbReference>
<evidence type="ECO:0000259" key="5">
    <source>
        <dbReference type="PROSITE" id="PS50004"/>
    </source>
</evidence>
<keyword evidence="8" id="KW-1185">Reference proteome</keyword>
<dbReference type="PANTHER" id="PTHR21119">
    <property type="entry name" value="C2 DOMAIN-CONTAINING PROTEIN"/>
    <property type="match status" value="1"/>
</dbReference>
<dbReference type="EMBL" id="OV725077">
    <property type="protein sequence ID" value="CAH1389000.1"/>
    <property type="molecule type" value="Genomic_DNA"/>
</dbReference>
<dbReference type="Pfam" id="PF00130">
    <property type="entry name" value="C1_1"/>
    <property type="match status" value="1"/>
</dbReference>
<name>A0A9P0E132_NEZVI</name>
<evidence type="ECO:0000256" key="2">
    <source>
        <dbReference type="ARBA" id="ARBA00022833"/>
    </source>
</evidence>
<keyword evidence="1" id="KW-0479">Metal-binding</keyword>
<feature type="domain" description="C2" evidence="5">
    <location>
        <begin position="350"/>
        <end position="468"/>
    </location>
</feature>
<dbReference type="Pfam" id="PF00168">
    <property type="entry name" value="C2"/>
    <property type="match status" value="1"/>
</dbReference>
<dbReference type="OrthoDB" id="9976063at2759"/>
<keyword evidence="4" id="KW-0472">Membrane</keyword>
<dbReference type="CDD" id="cd08678">
    <property type="entry name" value="C2_C21orf25-like"/>
    <property type="match status" value="1"/>
</dbReference>
<evidence type="ECO:0000256" key="1">
    <source>
        <dbReference type="ARBA" id="ARBA00022723"/>
    </source>
</evidence>
<dbReference type="InterPro" id="IPR046349">
    <property type="entry name" value="C1-like_sf"/>
</dbReference>
<proteinExistence type="predicted"/>
<feature type="compositionally biased region" description="Polar residues" evidence="3">
    <location>
        <begin position="675"/>
        <end position="693"/>
    </location>
</feature>
<dbReference type="PROSITE" id="PS50004">
    <property type="entry name" value="C2"/>
    <property type="match status" value="1"/>
</dbReference>
<dbReference type="SMART" id="SM00109">
    <property type="entry name" value="C1"/>
    <property type="match status" value="1"/>
</dbReference>
<sequence length="848" mass="93781">MADLIPIPIWNWVSKAWRSMEDLADKIDDLICTFEGGSDTTMDTIAMYMFGWMLVGLIVLGVGRYAYARFIRTKDVKEKSDTSEVTTPVLKTDVSTTDSTKPLVKESSKPVASGGKYVPPTPPVRKRLGSKSGAGVVRPTGLVKSKSSSMTHPPPTATGAESESVKWVNELFLWLYTDLVVVNELLNAWILSLNEFTKKSVAEHGVGVEFVRVLPETPPPSVSNVFCECAPNDDVTITCDCEATPALQVKAFRQKSEKVEVSHYRLNVNRFRARLNIVAITEKLLVDIKCDGWPEIKVSLAQVGSIKNNLDESQLQDVICEIVTTALRQTSLNYNLSQYPNCPRLVRHPVSPAHLLPLHYDSMLGGDKVNRRLLVKVIKANGLGASQGCKDPYCIVEVDEPAQKNQTAAKRDTNNPSWEEHFLFDITDHTTEILLEVYDKFQGGNKFLGLGIVSMDELYTNPSQRQIISLQSAPYHEEPVSGTLTVEFLLIEGADLPATGDKPFKIKETLRSVSPSGQMVTKTRTTLTQPVDRLTNGGDGITDLALKEIERTRGSQPNKSTLIIHSVQRTPQSPQQQILKVEMTETGTFNEVPDDKSDDKPGSNAPAPVENTTALEENERGRSRKKKRDFFGTLRRRLNRSKTRSRSVGPGTEGNELVDPLARSVSADRARDPSLLSTGSPQNNTAENSTNQHVPGLREGSARSSLSEASGISGASSRTYVNEASTLVLETVENGIKKYYLVPLSMAQKSKWKKKGTKLHIFNDHTFIAKHLQGGTLCQVCKKALPRRLGKQGYECRDCQLKCHKHCHVKAETTCPTSNIHNIELCSVTQSPFFTRKLETKPSLTVPK</sequence>
<feature type="transmembrane region" description="Helical" evidence="4">
    <location>
        <begin position="45"/>
        <end position="67"/>
    </location>
</feature>
<dbReference type="Gene3D" id="3.30.60.20">
    <property type="match status" value="1"/>
</dbReference>
<accession>A0A9P0E132</accession>
<feature type="compositionally biased region" description="Basic residues" evidence="3">
    <location>
        <begin position="622"/>
        <end position="645"/>
    </location>
</feature>
<reference evidence="7" key="1">
    <citation type="submission" date="2022-01" db="EMBL/GenBank/DDBJ databases">
        <authorList>
            <person name="King R."/>
        </authorList>
    </citation>
    <scope>NUCLEOTIDE SEQUENCE</scope>
</reference>
<feature type="region of interest" description="Disordered" evidence="3">
    <location>
        <begin position="552"/>
        <end position="576"/>
    </location>
</feature>
<dbReference type="InterPro" id="IPR000008">
    <property type="entry name" value="C2_dom"/>
</dbReference>
<dbReference type="SUPFAM" id="SSF57889">
    <property type="entry name" value="Cysteine-rich domain"/>
    <property type="match status" value="1"/>
</dbReference>
<dbReference type="Gene3D" id="2.60.40.150">
    <property type="entry name" value="C2 domain"/>
    <property type="match status" value="1"/>
</dbReference>
<keyword evidence="4" id="KW-1133">Transmembrane helix</keyword>
<dbReference type="InterPro" id="IPR002219">
    <property type="entry name" value="PKC_DAG/PE"/>
</dbReference>
<dbReference type="PROSITE" id="PS00479">
    <property type="entry name" value="ZF_DAG_PE_1"/>
    <property type="match status" value="1"/>
</dbReference>
<dbReference type="PANTHER" id="PTHR21119:SF5">
    <property type="entry name" value="C2 DOMAIN-CONTAINING PROTEIN"/>
    <property type="match status" value="1"/>
</dbReference>
<feature type="compositionally biased region" description="Polar residues" evidence="3">
    <location>
        <begin position="554"/>
        <end position="576"/>
    </location>
</feature>
<gene>
    <name evidence="7" type="ORF">NEZAVI_LOCUS485</name>
</gene>
<feature type="compositionally biased region" description="Polar residues" evidence="3">
    <location>
        <begin position="702"/>
        <end position="715"/>
    </location>
</feature>
<evidence type="ECO:0000259" key="6">
    <source>
        <dbReference type="PROSITE" id="PS50081"/>
    </source>
</evidence>
<evidence type="ECO:0000256" key="4">
    <source>
        <dbReference type="SAM" id="Phobius"/>
    </source>
</evidence>
<dbReference type="SUPFAM" id="SSF49562">
    <property type="entry name" value="C2 domain (Calcium/lipid-binding domain, CaLB)"/>
    <property type="match status" value="1"/>
</dbReference>
<evidence type="ECO:0000256" key="3">
    <source>
        <dbReference type="SAM" id="MobiDB-lite"/>
    </source>
</evidence>
<keyword evidence="4" id="KW-0812">Transmembrane</keyword>
<organism evidence="7 8">
    <name type="scientific">Nezara viridula</name>
    <name type="common">Southern green stink bug</name>
    <name type="synonym">Cimex viridulus</name>
    <dbReference type="NCBI Taxonomy" id="85310"/>
    <lineage>
        <taxon>Eukaryota</taxon>
        <taxon>Metazoa</taxon>
        <taxon>Ecdysozoa</taxon>
        <taxon>Arthropoda</taxon>
        <taxon>Hexapoda</taxon>
        <taxon>Insecta</taxon>
        <taxon>Pterygota</taxon>
        <taxon>Neoptera</taxon>
        <taxon>Paraneoptera</taxon>
        <taxon>Hemiptera</taxon>
        <taxon>Heteroptera</taxon>
        <taxon>Panheteroptera</taxon>
        <taxon>Pentatomomorpha</taxon>
        <taxon>Pentatomoidea</taxon>
        <taxon>Pentatomidae</taxon>
        <taxon>Pentatominae</taxon>
        <taxon>Nezara</taxon>
    </lineage>
</organism>
<dbReference type="SMART" id="SM00239">
    <property type="entry name" value="C2"/>
    <property type="match status" value="1"/>
</dbReference>
<dbReference type="Proteomes" id="UP001152798">
    <property type="component" value="Chromosome 1"/>
</dbReference>
<feature type="region of interest" description="Disordered" evidence="3">
    <location>
        <begin position="589"/>
        <end position="715"/>
    </location>
</feature>
<dbReference type="GO" id="GO:0046872">
    <property type="term" value="F:metal ion binding"/>
    <property type="evidence" value="ECO:0007669"/>
    <property type="project" value="UniProtKB-KW"/>
</dbReference>
<dbReference type="InterPro" id="IPR039934">
    <property type="entry name" value="C2CD2/C2CD2L"/>
</dbReference>
<dbReference type="CDD" id="cd20831">
    <property type="entry name" value="C1_dGM13116p-like"/>
    <property type="match status" value="1"/>
</dbReference>
<protein>
    <submittedName>
        <fullName evidence="7">Uncharacterized protein</fullName>
    </submittedName>
</protein>
<keyword evidence="2" id="KW-0862">Zinc</keyword>
<dbReference type="AlphaFoldDB" id="A0A9P0E132"/>
<evidence type="ECO:0000313" key="8">
    <source>
        <dbReference type="Proteomes" id="UP001152798"/>
    </source>
</evidence>
<evidence type="ECO:0000313" key="7">
    <source>
        <dbReference type="EMBL" id="CAH1389000.1"/>
    </source>
</evidence>
<dbReference type="InterPro" id="IPR035892">
    <property type="entry name" value="C2_domain_sf"/>
</dbReference>